<dbReference type="AlphaFoldDB" id="A0AA35X7E4"/>
<comment type="similarity">
    <text evidence="2">Belongs to the NPC2 family.</text>
</comment>
<dbReference type="Gene3D" id="2.60.40.770">
    <property type="match status" value="1"/>
</dbReference>
<feature type="chain" id="PRO_5041392443" description="MD-2-related lipid-recognition domain-containing protein" evidence="7">
    <location>
        <begin position="22"/>
        <end position="141"/>
    </location>
</feature>
<keyword evidence="4" id="KW-0813">Transport</keyword>
<evidence type="ECO:0000256" key="3">
    <source>
        <dbReference type="ARBA" id="ARBA00011245"/>
    </source>
</evidence>
<name>A0AA35X7E4_GEOBA</name>
<comment type="subunit">
    <text evidence="3">Monomer.</text>
</comment>
<keyword evidence="10" id="KW-1185">Reference proteome</keyword>
<dbReference type="GO" id="GO:0015918">
    <property type="term" value="P:sterol transport"/>
    <property type="evidence" value="ECO:0007669"/>
    <property type="project" value="InterPro"/>
</dbReference>
<evidence type="ECO:0000259" key="8">
    <source>
        <dbReference type="SMART" id="SM00737"/>
    </source>
</evidence>
<comment type="caution">
    <text evidence="9">The sequence shown here is derived from an EMBL/GenBank/DDBJ whole genome shotgun (WGS) entry which is preliminary data.</text>
</comment>
<dbReference type="PANTHER" id="PTHR11306">
    <property type="entry name" value="NIEMANN PICK TYPE C2 PROTEIN NPC2-RELATED"/>
    <property type="match status" value="1"/>
</dbReference>
<evidence type="ECO:0000256" key="7">
    <source>
        <dbReference type="SAM" id="SignalP"/>
    </source>
</evidence>
<dbReference type="EMBL" id="CASHTH010003710">
    <property type="protein sequence ID" value="CAI8048173.1"/>
    <property type="molecule type" value="Genomic_DNA"/>
</dbReference>
<dbReference type="SMART" id="SM00737">
    <property type="entry name" value="ML"/>
    <property type="match status" value="1"/>
</dbReference>
<gene>
    <name evidence="9" type="ORF">GBAR_LOCUS26597</name>
</gene>
<dbReference type="InterPro" id="IPR039670">
    <property type="entry name" value="NPC2-like"/>
</dbReference>
<evidence type="ECO:0000256" key="4">
    <source>
        <dbReference type="ARBA" id="ARBA00022448"/>
    </source>
</evidence>
<proteinExistence type="inferred from homology"/>
<evidence type="ECO:0000313" key="9">
    <source>
        <dbReference type="EMBL" id="CAI8048173.1"/>
    </source>
</evidence>
<feature type="domain" description="MD-2-related lipid-recognition" evidence="8">
    <location>
        <begin position="28"/>
        <end position="136"/>
    </location>
</feature>
<dbReference type="InterPro" id="IPR003172">
    <property type="entry name" value="ML_dom"/>
</dbReference>
<protein>
    <recommendedName>
        <fullName evidence="8">MD-2-related lipid-recognition domain-containing protein</fullName>
    </recommendedName>
</protein>
<dbReference type="SUPFAM" id="SSF81296">
    <property type="entry name" value="E set domains"/>
    <property type="match status" value="1"/>
</dbReference>
<accession>A0AA35X7E4</accession>
<evidence type="ECO:0000313" key="10">
    <source>
        <dbReference type="Proteomes" id="UP001174909"/>
    </source>
</evidence>
<dbReference type="Proteomes" id="UP001174909">
    <property type="component" value="Unassembled WGS sequence"/>
</dbReference>
<dbReference type="InterPro" id="IPR014756">
    <property type="entry name" value="Ig_E-set"/>
</dbReference>
<keyword evidence="5 7" id="KW-0732">Signal</keyword>
<dbReference type="GO" id="GO:0032934">
    <property type="term" value="F:sterol binding"/>
    <property type="evidence" value="ECO:0007669"/>
    <property type="project" value="InterPro"/>
</dbReference>
<keyword evidence="6" id="KW-0445">Lipid transport</keyword>
<evidence type="ECO:0000256" key="1">
    <source>
        <dbReference type="ARBA" id="ARBA00002053"/>
    </source>
</evidence>
<sequence length="141" mass="15576">MGVNVLLVCLCLMAMFALCPCKTDSWSWKDCSGKDDAMKILKVNLSKNTGDFNVSYSLGKRVVNGNVSVNVTYGVVPSYFNTISLCKIFKCPLEKGNGTFALSNPIEPYFHPGDYTLYAVLRNMENAELACIKVEVIKKSL</sequence>
<evidence type="ECO:0000256" key="6">
    <source>
        <dbReference type="ARBA" id="ARBA00023055"/>
    </source>
</evidence>
<dbReference type="Pfam" id="PF02221">
    <property type="entry name" value="E1_DerP2_DerF2"/>
    <property type="match status" value="1"/>
</dbReference>
<reference evidence="9" key="1">
    <citation type="submission" date="2023-03" db="EMBL/GenBank/DDBJ databases">
        <authorList>
            <person name="Steffen K."/>
            <person name="Cardenas P."/>
        </authorList>
    </citation>
    <scope>NUCLEOTIDE SEQUENCE</scope>
</reference>
<dbReference type="PANTHER" id="PTHR11306:SF0">
    <property type="entry name" value="PHOSPHATIDYLGLYCEROL_PHOSPHATIDYLINOSITOL TRANSFER PROTEIN"/>
    <property type="match status" value="1"/>
</dbReference>
<evidence type="ECO:0000256" key="5">
    <source>
        <dbReference type="ARBA" id="ARBA00022729"/>
    </source>
</evidence>
<evidence type="ECO:0000256" key="2">
    <source>
        <dbReference type="ARBA" id="ARBA00006370"/>
    </source>
</evidence>
<organism evidence="9 10">
    <name type="scientific">Geodia barretti</name>
    <name type="common">Barrett's horny sponge</name>
    <dbReference type="NCBI Taxonomy" id="519541"/>
    <lineage>
        <taxon>Eukaryota</taxon>
        <taxon>Metazoa</taxon>
        <taxon>Porifera</taxon>
        <taxon>Demospongiae</taxon>
        <taxon>Heteroscleromorpha</taxon>
        <taxon>Tetractinellida</taxon>
        <taxon>Astrophorina</taxon>
        <taxon>Geodiidae</taxon>
        <taxon>Geodia</taxon>
    </lineage>
</organism>
<comment type="function">
    <text evidence="1">Catalyzes the intermembrane transfer of phosphatidylglycerol and phosphatidylinositol.</text>
</comment>
<feature type="signal peptide" evidence="7">
    <location>
        <begin position="1"/>
        <end position="21"/>
    </location>
</feature>